<dbReference type="GO" id="GO:0016747">
    <property type="term" value="F:acyltransferase activity, transferring groups other than amino-acyl groups"/>
    <property type="evidence" value="ECO:0007669"/>
    <property type="project" value="TreeGrafter"/>
</dbReference>
<dbReference type="Pfam" id="PF00756">
    <property type="entry name" value="Esterase"/>
    <property type="match status" value="1"/>
</dbReference>
<dbReference type="RefSeq" id="WP_067321106.1">
    <property type="nucleotide sequence ID" value="NZ_CBCRWS010000001.1"/>
</dbReference>
<dbReference type="AlphaFoldDB" id="A0A7Z0T6K5"/>
<name>A0A7Z0T6K5_9FUSO</name>
<dbReference type="InterPro" id="IPR029058">
    <property type="entry name" value="AB_hydrolase_fold"/>
</dbReference>
<dbReference type="InterPro" id="IPR000801">
    <property type="entry name" value="Esterase-like"/>
</dbReference>
<evidence type="ECO:0000313" key="1">
    <source>
        <dbReference type="EMBL" id="NYV27291.1"/>
    </source>
</evidence>
<dbReference type="OrthoDB" id="9803578at2"/>
<protein>
    <submittedName>
        <fullName evidence="1">Esterase family protein</fullName>
    </submittedName>
</protein>
<proteinExistence type="predicted"/>
<dbReference type="EMBL" id="JABMKT010000001">
    <property type="protein sequence ID" value="NYV27291.1"/>
    <property type="molecule type" value="Genomic_DNA"/>
</dbReference>
<dbReference type="InterPro" id="IPR050583">
    <property type="entry name" value="Mycobacterial_A85_antigen"/>
</dbReference>
<dbReference type="PANTHER" id="PTHR48098:SF1">
    <property type="entry name" value="DIACYLGLYCEROL ACYLTRANSFERASE_MYCOLYLTRANSFERASE AG85A"/>
    <property type="match status" value="1"/>
</dbReference>
<keyword evidence="2" id="KW-1185">Reference proteome</keyword>
<reference evidence="1 2" key="1">
    <citation type="submission" date="2020-05" db="EMBL/GenBank/DDBJ databases">
        <title>Streptobacillus felis strain LHL191014123.</title>
        <authorList>
            <person name="Fawzy A."/>
            <person name="Rau J."/>
            <person name="Risse K."/>
            <person name="Schauerte N."/>
            <person name="Geiger C."/>
            <person name="Blom J."/>
            <person name="Imirzalioglu C."/>
            <person name="Falgenhauer J."/>
            <person name="Bach A."/>
            <person name="Herden C."/>
            <person name="Eisenberg T."/>
        </authorList>
    </citation>
    <scope>NUCLEOTIDE SEQUENCE [LARGE SCALE GENOMIC DNA]</scope>
    <source>
        <strain evidence="1 2">LHL191014123</strain>
    </source>
</reference>
<comment type="caution">
    <text evidence="1">The sequence shown here is derived from an EMBL/GenBank/DDBJ whole genome shotgun (WGS) entry which is preliminary data.</text>
</comment>
<organism evidence="1 2">
    <name type="scientific">Streptobacillus felis</name>
    <dbReference type="NCBI Taxonomy" id="1384509"/>
    <lineage>
        <taxon>Bacteria</taxon>
        <taxon>Fusobacteriati</taxon>
        <taxon>Fusobacteriota</taxon>
        <taxon>Fusobacteriia</taxon>
        <taxon>Fusobacteriales</taxon>
        <taxon>Leptotrichiaceae</taxon>
        <taxon>Streptobacillus</taxon>
    </lineage>
</organism>
<dbReference type="Gene3D" id="3.40.50.1820">
    <property type="entry name" value="alpha/beta hydrolase"/>
    <property type="match status" value="1"/>
</dbReference>
<evidence type="ECO:0000313" key="2">
    <source>
        <dbReference type="Proteomes" id="UP000526184"/>
    </source>
</evidence>
<gene>
    <name evidence="1" type="ORF">HP397_00420</name>
</gene>
<dbReference type="PANTHER" id="PTHR48098">
    <property type="entry name" value="ENTEROCHELIN ESTERASE-RELATED"/>
    <property type="match status" value="1"/>
</dbReference>
<accession>A0A7Z0T6K5</accession>
<sequence length="261" mass="30106">MKKYLLIFLMFFATLGYSFKREDIKVFSKEMNKEIPVTVVLPDSYSKDNKYSVIYTLHGWSGSNKNFVEKTPIGELADKYNVIYVSPDGNYDSWYVDSEIVKESKYATFIAKELVESIDKMYSTVTESKNRAITGLSMGGYGAFFIGIHNQKVFGNIGSMSGGLIPEDYKGNWGISKFINANWENYNIDSLAHKLLFTKTNIIFDCGVDDFFIEVNREVHNKLLSLNINHDYAERPGMHNWVYWGNSIKYQTLFFVENFNK</sequence>
<dbReference type="SUPFAM" id="SSF53474">
    <property type="entry name" value="alpha/beta-Hydrolases"/>
    <property type="match status" value="1"/>
</dbReference>
<dbReference type="Proteomes" id="UP000526184">
    <property type="component" value="Unassembled WGS sequence"/>
</dbReference>